<dbReference type="Proteomes" id="UP000663844">
    <property type="component" value="Unassembled WGS sequence"/>
</dbReference>
<reference evidence="2" key="1">
    <citation type="submission" date="2021-02" db="EMBL/GenBank/DDBJ databases">
        <authorList>
            <person name="Nowell W R."/>
        </authorList>
    </citation>
    <scope>NUCLEOTIDE SEQUENCE</scope>
</reference>
<comment type="caution">
    <text evidence="2">The sequence shown here is derived from an EMBL/GenBank/DDBJ whole genome shotgun (WGS) entry which is preliminary data.</text>
</comment>
<evidence type="ECO:0000256" key="1">
    <source>
        <dbReference type="SAM" id="SignalP"/>
    </source>
</evidence>
<feature type="signal peptide" evidence="1">
    <location>
        <begin position="1"/>
        <end position="24"/>
    </location>
</feature>
<dbReference type="AlphaFoldDB" id="A0A819PNM5"/>
<dbReference type="EMBL" id="CAJOAZ010003509">
    <property type="protein sequence ID" value="CAF4012188.1"/>
    <property type="molecule type" value="Genomic_DNA"/>
</dbReference>
<accession>A0A819PNM5</accession>
<sequence length="86" mass="9566">MTPRFYLFCIVCMLFISQISVIQAKKPTCDNPVNCLVDPCKFATCKKYPTAVCRSNYCGGCFADFYVRCKKVDCGNTDTAEQAVPA</sequence>
<evidence type="ECO:0000313" key="3">
    <source>
        <dbReference type="Proteomes" id="UP000663844"/>
    </source>
</evidence>
<feature type="chain" id="PRO_5032358196" evidence="1">
    <location>
        <begin position="25"/>
        <end position="86"/>
    </location>
</feature>
<name>A0A819PNM5_9BILA</name>
<gene>
    <name evidence="2" type="ORF">OXD698_LOCUS30172</name>
</gene>
<protein>
    <submittedName>
        <fullName evidence="2">Uncharacterized protein</fullName>
    </submittedName>
</protein>
<organism evidence="2 3">
    <name type="scientific">Adineta steineri</name>
    <dbReference type="NCBI Taxonomy" id="433720"/>
    <lineage>
        <taxon>Eukaryota</taxon>
        <taxon>Metazoa</taxon>
        <taxon>Spiralia</taxon>
        <taxon>Gnathifera</taxon>
        <taxon>Rotifera</taxon>
        <taxon>Eurotatoria</taxon>
        <taxon>Bdelloidea</taxon>
        <taxon>Adinetida</taxon>
        <taxon>Adinetidae</taxon>
        <taxon>Adineta</taxon>
    </lineage>
</organism>
<keyword evidence="1" id="KW-0732">Signal</keyword>
<evidence type="ECO:0000313" key="2">
    <source>
        <dbReference type="EMBL" id="CAF4012188.1"/>
    </source>
</evidence>
<proteinExistence type="predicted"/>